<dbReference type="AlphaFoldDB" id="A0A9Q3EHA7"/>
<protein>
    <submittedName>
        <fullName evidence="2">Uncharacterized protein</fullName>
    </submittedName>
</protein>
<keyword evidence="3" id="KW-1185">Reference proteome</keyword>
<feature type="compositionally biased region" description="Low complexity" evidence="1">
    <location>
        <begin position="165"/>
        <end position="182"/>
    </location>
</feature>
<name>A0A9Q3EHA7_9BASI</name>
<gene>
    <name evidence="2" type="ORF">O181_062046</name>
</gene>
<evidence type="ECO:0000313" key="3">
    <source>
        <dbReference type="Proteomes" id="UP000765509"/>
    </source>
</evidence>
<sequence length="228" mass="25576">MSPVHPRNLGIPRNQQEDREGWSRTRRPGGGNLAHSGGWQTNEGDNIHLSIHTKFQQEPQTRGLEGYGSSSSAPPAPQSSFPMELGQQEVQPSIPMDRTWRKLPEDMSQRDNLQRPYGNHQKSESHEALQTPGGEGKQDKGESSHYPCYRRTPDPDRAYSDSFKLTSSRPSQLSSSLTHSGTNRSVAKSQHSSQSQEVSRRRQGYKGKKQDLLQPKAERVRPNDPEAV</sequence>
<feature type="compositionally biased region" description="Low complexity" evidence="1">
    <location>
        <begin position="69"/>
        <end position="82"/>
    </location>
</feature>
<comment type="caution">
    <text evidence="2">The sequence shown here is derived from an EMBL/GenBank/DDBJ whole genome shotgun (WGS) entry which is preliminary data.</text>
</comment>
<feature type="region of interest" description="Disordered" evidence="1">
    <location>
        <begin position="1"/>
        <end position="228"/>
    </location>
</feature>
<evidence type="ECO:0000256" key="1">
    <source>
        <dbReference type="SAM" id="MobiDB-lite"/>
    </source>
</evidence>
<reference evidence="2" key="1">
    <citation type="submission" date="2021-03" db="EMBL/GenBank/DDBJ databases">
        <title>Draft genome sequence of rust myrtle Austropuccinia psidii MF-1, a brazilian biotype.</title>
        <authorList>
            <person name="Quecine M.C."/>
            <person name="Pachon D.M.R."/>
            <person name="Bonatelli M.L."/>
            <person name="Correr F.H."/>
            <person name="Franceschini L.M."/>
            <person name="Leite T.F."/>
            <person name="Margarido G.R.A."/>
            <person name="Almeida C.A."/>
            <person name="Ferrarezi J.A."/>
            <person name="Labate C.A."/>
        </authorList>
    </citation>
    <scope>NUCLEOTIDE SEQUENCE</scope>
    <source>
        <strain evidence="2">MF-1</strain>
    </source>
</reference>
<feature type="compositionally biased region" description="Basic and acidic residues" evidence="1">
    <location>
        <begin position="208"/>
        <end position="228"/>
    </location>
</feature>
<proteinExistence type="predicted"/>
<organism evidence="2 3">
    <name type="scientific">Austropuccinia psidii MF-1</name>
    <dbReference type="NCBI Taxonomy" id="1389203"/>
    <lineage>
        <taxon>Eukaryota</taxon>
        <taxon>Fungi</taxon>
        <taxon>Dikarya</taxon>
        <taxon>Basidiomycota</taxon>
        <taxon>Pucciniomycotina</taxon>
        <taxon>Pucciniomycetes</taxon>
        <taxon>Pucciniales</taxon>
        <taxon>Sphaerophragmiaceae</taxon>
        <taxon>Austropuccinia</taxon>
    </lineage>
</organism>
<feature type="compositionally biased region" description="Basic and acidic residues" evidence="1">
    <location>
        <begin position="98"/>
        <end position="113"/>
    </location>
</feature>
<evidence type="ECO:0000313" key="2">
    <source>
        <dbReference type="EMBL" id="MBW0522331.1"/>
    </source>
</evidence>
<dbReference type="Proteomes" id="UP000765509">
    <property type="component" value="Unassembled WGS sequence"/>
</dbReference>
<accession>A0A9Q3EHA7</accession>
<dbReference type="EMBL" id="AVOT02029487">
    <property type="protein sequence ID" value="MBW0522331.1"/>
    <property type="molecule type" value="Genomic_DNA"/>
</dbReference>